<dbReference type="PANTHER" id="PTHR24960:SF83">
    <property type="entry name" value="4FE-4S FERREDOXIN-TYPE DOMAIN-CONTAINING PROTEIN"/>
    <property type="match status" value="1"/>
</dbReference>
<reference evidence="7" key="1">
    <citation type="submission" date="2018-11" db="EMBL/GenBank/DDBJ databases">
        <title>Comparative genomics of Parolsenella catena and Libanicoccus massiliensis: Reclassification of Libanicoccus massiliensis as Parolsenella massiliensis comb. nov.</title>
        <authorList>
            <person name="Sakamoto M."/>
            <person name="Ikeyama N."/>
            <person name="Murakami T."/>
            <person name="Mori H."/>
            <person name="Yuki M."/>
            <person name="Ohkuma M."/>
        </authorList>
    </citation>
    <scope>NUCLEOTIDE SEQUENCE [LARGE SCALE GENOMIC DNA]</scope>
    <source>
        <strain evidence="7">JCM 31932</strain>
    </source>
</reference>
<dbReference type="RefSeq" id="WP_126422820.1">
    <property type="nucleotide sequence ID" value="NZ_AP019367.1"/>
</dbReference>
<feature type="domain" description="4Fe-4S ferredoxin-type" evidence="5">
    <location>
        <begin position="231"/>
        <end position="260"/>
    </location>
</feature>
<dbReference type="Proteomes" id="UP000273154">
    <property type="component" value="Chromosome"/>
</dbReference>
<organism evidence="6 7">
    <name type="scientific">Parolsenella catena</name>
    <dbReference type="NCBI Taxonomy" id="2003188"/>
    <lineage>
        <taxon>Bacteria</taxon>
        <taxon>Bacillati</taxon>
        <taxon>Actinomycetota</taxon>
        <taxon>Coriobacteriia</taxon>
        <taxon>Coriobacteriales</taxon>
        <taxon>Atopobiaceae</taxon>
        <taxon>Parolsenella</taxon>
    </lineage>
</organism>
<evidence type="ECO:0000256" key="2">
    <source>
        <dbReference type="ARBA" id="ARBA00022723"/>
    </source>
</evidence>
<dbReference type="AlphaFoldDB" id="A0A3G9KAC8"/>
<dbReference type="GeneID" id="88849473"/>
<proteinExistence type="predicted"/>
<dbReference type="Gene3D" id="3.40.50.11440">
    <property type="match status" value="1"/>
</dbReference>
<evidence type="ECO:0000259" key="5">
    <source>
        <dbReference type="PROSITE" id="PS51379"/>
    </source>
</evidence>
<keyword evidence="1" id="KW-0004">4Fe-4S</keyword>
<dbReference type="Pfam" id="PF12838">
    <property type="entry name" value="Fer4_7"/>
    <property type="match status" value="1"/>
</dbReference>
<gene>
    <name evidence="6" type="ORF">Pcatena_13370</name>
</gene>
<dbReference type="InterPro" id="IPR050157">
    <property type="entry name" value="PSI_iron-sulfur_center"/>
</dbReference>
<evidence type="ECO:0000313" key="7">
    <source>
        <dbReference type="Proteomes" id="UP000273154"/>
    </source>
</evidence>
<dbReference type="Pfam" id="PF04015">
    <property type="entry name" value="DUF362"/>
    <property type="match status" value="1"/>
</dbReference>
<protein>
    <submittedName>
        <fullName evidence="6">4Fe-4S ferredoxin</fullName>
    </submittedName>
</protein>
<dbReference type="PANTHER" id="PTHR24960">
    <property type="entry name" value="PHOTOSYSTEM I IRON-SULFUR CENTER-RELATED"/>
    <property type="match status" value="1"/>
</dbReference>
<evidence type="ECO:0000313" key="6">
    <source>
        <dbReference type="EMBL" id="BBH50750.1"/>
    </source>
</evidence>
<dbReference type="SUPFAM" id="SSF54862">
    <property type="entry name" value="4Fe-4S ferredoxins"/>
    <property type="match status" value="1"/>
</dbReference>
<sequence length="394" mass="42821">MEPSKVYFCDLHTHMGDGLPNKLKRLIKRAGIGQIDFENKFVAIKMHLGEPGNLSYLRPNYARAVVDVVRELGGKPFITDCNTLYVGGRKNALDHLDSAYANGFNPFQTGCHTIIADGLKGLDEVEVPVAGGEYVKNAKIGRAIMDADIVISLTHFKGHEQAGFGGAMKNLGMGGGSRAGKMEQHSAGKPGVNAEACIGCRQCSKICAHGAFSFDETREHEFAGGRVREVNVARIDHDRCVGCGRCIAVCNQDAIKPGYAAAVEVLNYKIAEYTKAVVDGRPSFHISLAIDVSPNCDCHDENDKPIVGDIGMFASFDPVALDQACIDAVMAQPALPDTELTRMRHKLEAAGELDEAHAHDKFYVTHPDTDWKSCIDHAEKIGLGTHEYELIEVR</sequence>
<name>A0A3G9KAC8_9ACTN</name>
<evidence type="ECO:0000256" key="4">
    <source>
        <dbReference type="ARBA" id="ARBA00023014"/>
    </source>
</evidence>
<accession>A0A3G9KAC8</accession>
<keyword evidence="3" id="KW-0408">Iron</keyword>
<dbReference type="OrthoDB" id="9781559at2"/>
<dbReference type="Gene3D" id="3.30.70.20">
    <property type="match status" value="1"/>
</dbReference>
<dbReference type="KEGG" id="pcat:Pcatena_13370"/>
<keyword evidence="4" id="KW-0411">Iron-sulfur</keyword>
<keyword evidence="2" id="KW-0479">Metal-binding</keyword>
<evidence type="ECO:0000256" key="3">
    <source>
        <dbReference type="ARBA" id="ARBA00023004"/>
    </source>
</evidence>
<dbReference type="GO" id="GO:0051539">
    <property type="term" value="F:4 iron, 4 sulfur cluster binding"/>
    <property type="evidence" value="ECO:0007669"/>
    <property type="project" value="UniProtKB-KW"/>
</dbReference>
<feature type="domain" description="4Fe-4S ferredoxin-type" evidence="5">
    <location>
        <begin position="188"/>
        <end position="217"/>
    </location>
</feature>
<dbReference type="InterPro" id="IPR017896">
    <property type="entry name" value="4Fe4S_Fe-S-bd"/>
</dbReference>
<evidence type="ECO:0000256" key="1">
    <source>
        <dbReference type="ARBA" id="ARBA00022485"/>
    </source>
</evidence>
<dbReference type="EMBL" id="AP019367">
    <property type="protein sequence ID" value="BBH50750.1"/>
    <property type="molecule type" value="Genomic_DNA"/>
</dbReference>
<keyword evidence="7" id="KW-1185">Reference proteome</keyword>
<dbReference type="GO" id="GO:0046872">
    <property type="term" value="F:metal ion binding"/>
    <property type="evidence" value="ECO:0007669"/>
    <property type="project" value="UniProtKB-KW"/>
</dbReference>
<dbReference type="InterPro" id="IPR007160">
    <property type="entry name" value="DUF362"/>
</dbReference>
<dbReference type="PROSITE" id="PS51379">
    <property type="entry name" value="4FE4S_FER_2"/>
    <property type="match status" value="2"/>
</dbReference>